<dbReference type="Proteomes" id="UP000887579">
    <property type="component" value="Unplaced"/>
</dbReference>
<name>A0AC34GT20_9BILA</name>
<proteinExistence type="predicted"/>
<dbReference type="WBParaSite" id="ES5_v2.g7947.t1">
    <property type="protein sequence ID" value="ES5_v2.g7947.t1"/>
    <property type="gene ID" value="ES5_v2.g7947"/>
</dbReference>
<evidence type="ECO:0000313" key="1">
    <source>
        <dbReference type="Proteomes" id="UP000887579"/>
    </source>
</evidence>
<sequence>MANFTRWLMGIISAVLVGIGLALCFAFTGGIGLIFGSALLAGGANGFMATYHGLNWGDFWKSVVSGAICGAISGFASPLIANVAGHFAGIMGNQLSGYLIHMAVSVVGHMAISFTTNGIQNVIRGHSFFANWKQALISGAVIGAVSSAIYIIQDYGIDKIVQKIEKFYEEYGANPIVSQFTNRIRQFIPDFISRMSDGFMKQGLQFAWEKLQAMSSSQIATFINNHIHYLAEFGVSAASQYIMHGKVNFLLAAGQAIAYGCANWSLASRGLSRQSMRQVPPPGVIYSTNNILDTVRDALRSGSNEVGQRVAPNAIPEAQIPASKEPLSTPTSTTEPPTYEEATRDEASVLHAAEPCLPSASVTSTSINESNIPHQQQKLPEPPSYTCLPENTGNQPLNRMELSEPLTDIISPSINVSQMPSTLPITEVPYVETTNIPLSQKSETIDHKTQTSTPKALSLKEFRSQHATPKTETEVKSVNKKTENVFQDTIEPLLDSSNTESKQRKIELFPTNISNKVEESGAITVTNSKNEKKGGDNAKIAIEYLTFNKNSMNDKEEIQIHQINNEEISSSIEILSKNPHELLSSDQEEEFEVINDYENYNIDTIEGNAIENIETELFKVNKILQENEQTQIKESCRNPRIEVWQYNTEDYAQRIGINVQNNNNRDNTSKPQKLSILQTLKLTKNNFVPNIPDFCRPSTWTTTTKNQKKAVFVSPLVIFSEKEAKYQLLNPEEWPVFPEGGVRVVTVSGAHSSGRTTFIHSLAYTLGYSLTEEQAITSRFRTGIFMYLFPQDNLLILDCADSLTRIDDNLLPSALTLELFCYLISDHRIHHVSMGDNPEAYIDHCEKTMKMLFRSGGFVDLEGGRMATLLFRYSDRMSKKEVKKFKEMQADYQKLTEEKAETFRNLTDILKDSTNFIDPKGDEIPGLKEAKENELEKIIEDRSFDLKMEKLLILPQNYSPMEQQHFHSEVQHIADMIIKTTPIHHTFEKNPSEIESQRLTFKETVLQVWYRIAEDEELFKSTTNAMNKHTVSQSGDKFDVQAYFNEIQKLFGNVEGVIKTFEWIKEATEENAKNSEKNAMFIFRGIARVAEAVLKERNNGNCKYYESCVHYALTGFLLFFGEGEKTFELISVKSAIEDTNVLEELIDDAIIRNYASVWAYFHHLAYYLFRLELININIVEKAIQVLKVLGNGTKDEQIKANIYATMSMLIYADVNCILGQKAPPTEGKKVIDEENFVEIIYEFEKAADKFLIPFKQGQEYKTRDEFRAAYGKMMEFPETYFNSTDFSKYRKTTFDDLDSPVKYRFQCTMLKHFYSAIGYYVSKKVIKNYANFMPPTSEDSAESILPLNIINMQKQALNLWACIGNLSVTFENLLPKILLKTNFKDWLLTYRKNLRETNLVAVLHLCNVFIYSEFICDYIPHPEEFFKCLIKIYDKKEDYQDFSFQNKRKALAAHYRHIVFEILEQTSISAVIKTFCCKNFDVSMLEEAETWILHFEGILKQGLEKDDKNKCLFAFLDRRLEIITKLGTVATLAETTLNTTDVSSPDTISKALKLLFSIAQFLHKLIILNQIENNSDFFNFGKTQYSEDSVLPTDSKLWKPLTKIFIIFADKIIKQGRNYLEITTLDLNIYERGVFYILCYIYNLSFISKIRYSSVSSLHPLTNNQPIKTKNEKTLIYKIQDFCALDVYNYENTDIQVLQTAAYIWAKFSKTTENLRETFHEECSYLIGAFENSVKIWRGTEKRDKQIDDFKKRLAASVENSEVLNKFVEAFSTQPIQSFRNDDDTTRYMDIAKDQKAINDIIFSAHGHDSFEGWQVVAPNPEQKLLKSLITNFGKPKALALMFMLGNIENMKVQFVIKHFQKLLNKLPENNTAPILTLRTKANGTLNIRVLELFKLNFIFEIFTEFGYQKDESEEHGIRCKATVSSIKEKANEIEKFIKYTANLNEKIGCLMFKSVFEEVNELSKNEADQIGVFEYLELPTLFVKNATEKIQSWTVKSLRESLVKNDFSLQYALIRIKLEDGRTIQAGFLAGAFLECVITALSQYLKLTDKQIRLSKMDNQHLSPEQSLQSLGLVPGGYLKASIV</sequence>
<protein>
    <submittedName>
        <fullName evidence="2">Uncharacterized protein</fullName>
    </submittedName>
</protein>
<reference evidence="2" key="1">
    <citation type="submission" date="2022-11" db="UniProtKB">
        <authorList>
            <consortium name="WormBaseParasite"/>
        </authorList>
    </citation>
    <scope>IDENTIFICATION</scope>
</reference>
<organism evidence="1 2">
    <name type="scientific">Panagrolaimus sp. ES5</name>
    <dbReference type="NCBI Taxonomy" id="591445"/>
    <lineage>
        <taxon>Eukaryota</taxon>
        <taxon>Metazoa</taxon>
        <taxon>Ecdysozoa</taxon>
        <taxon>Nematoda</taxon>
        <taxon>Chromadorea</taxon>
        <taxon>Rhabditida</taxon>
        <taxon>Tylenchina</taxon>
        <taxon>Panagrolaimomorpha</taxon>
        <taxon>Panagrolaimoidea</taxon>
        <taxon>Panagrolaimidae</taxon>
        <taxon>Panagrolaimus</taxon>
    </lineage>
</organism>
<evidence type="ECO:0000313" key="2">
    <source>
        <dbReference type="WBParaSite" id="ES5_v2.g7947.t1"/>
    </source>
</evidence>
<accession>A0AC34GT20</accession>